<keyword evidence="3" id="KW-1185">Reference proteome</keyword>
<keyword evidence="1" id="KW-0812">Transmembrane</keyword>
<keyword evidence="1" id="KW-0472">Membrane</keyword>
<name>A0A428UQC2_9HYPO</name>
<evidence type="ECO:0000313" key="2">
    <source>
        <dbReference type="EMBL" id="RSM16403.1"/>
    </source>
</evidence>
<sequence length="286" mass="31574">MFGFIQVRDRDSSSTNASLSATGISIFNHNLECDDDDAMRKGNRPPPLNLSIVTRPRSLPRVSRTPVLLAKELTPLLTPLPEEEVEEDPQGPVVRAVRMSVDFLQIVSCMLVMLMLGIFLASYAGAESSSYGIRASILMAALACDVGLGIWSIRFYDRPWSGLAVVLRMLTAAVLVGSLVGFVAAGRVFPADYTYWNLASSQSGGPVLGLVSAILGWDLVHVLLSHRIVGCWLWMQCWWQRLRMRRRCMTAGARGRARKMVGGPWWSASRSRRTAAESKRGWSCSL</sequence>
<dbReference type="EMBL" id="NKCK01000001">
    <property type="protein sequence ID" value="RSM16403.1"/>
    <property type="molecule type" value="Genomic_DNA"/>
</dbReference>
<gene>
    <name evidence="2" type="ORF">CEP52_000001</name>
</gene>
<keyword evidence="1" id="KW-1133">Transmembrane helix</keyword>
<accession>A0A428UQC2</accession>
<reference evidence="2 3" key="1">
    <citation type="submission" date="2017-06" db="EMBL/GenBank/DDBJ databases">
        <title>Comparative genomic analysis of Ambrosia Fusariam Clade fungi.</title>
        <authorList>
            <person name="Stajich J.E."/>
            <person name="Carrillo J."/>
            <person name="Kijimoto T."/>
            <person name="Eskalen A."/>
            <person name="O'Donnell K."/>
            <person name="Kasson M."/>
        </authorList>
    </citation>
    <scope>NUCLEOTIDE SEQUENCE [LARGE SCALE GENOMIC DNA]</scope>
    <source>
        <strain evidence="2 3">NRRL62579</strain>
    </source>
</reference>
<feature type="transmembrane region" description="Helical" evidence="1">
    <location>
        <begin position="103"/>
        <end position="125"/>
    </location>
</feature>
<organism evidence="2 3">
    <name type="scientific">Fusarium oligoseptatum</name>
    <dbReference type="NCBI Taxonomy" id="2604345"/>
    <lineage>
        <taxon>Eukaryota</taxon>
        <taxon>Fungi</taxon>
        <taxon>Dikarya</taxon>
        <taxon>Ascomycota</taxon>
        <taxon>Pezizomycotina</taxon>
        <taxon>Sordariomycetes</taxon>
        <taxon>Hypocreomycetidae</taxon>
        <taxon>Hypocreales</taxon>
        <taxon>Nectriaceae</taxon>
        <taxon>Fusarium</taxon>
        <taxon>Fusarium solani species complex</taxon>
    </lineage>
</organism>
<comment type="caution">
    <text evidence="2">The sequence shown here is derived from an EMBL/GenBank/DDBJ whole genome shotgun (WGS) entry which is preliminary data.</text>
</comment>
<evidence type="ECO:0000313" key="3">
    <source>
        <dbReference type="Proteomes" id="UP000287144"/>
    </source>
</evidence>
<proteinExistence type="predicted"/>
<feature type="transmembrane region" description="Helical" evidence="1">
    <location>
        <begin position="209"/>
        <end position="235"/>
    </location>
</feature>
<dbReference type="Proteomes" id="UP000287144">
    <property type="component" value="Unassembled WGS sequence"/>
</dbReference>
<feature type="transmembrane region" description="Helical" evidence="1">
    <location>
        <begin position="131"/>
        <end position="153"/>
    </location>
</feature>
<protein>
    <submittedName>
        <fullName evidence="2">Uncharacterized protein</fullName>
    </submittedName>
</protein>
<evidence type="ECO:0000256" key="1">
    <source>
        <dbReference type="SAM" id="Phobius"/>
    </source>
</evidence>
<feature type="transmembrane region" description="Helical" evidence="1">
    <location>
        <begin position="165"/>
        <end position="189"/>
    </location>
</feature>
<dbReference type="AlphaFoldDB" id="A0A428UQC2"/>